<dbReference type="Pfam" id="PF00512">
    <property type="entry name" value="HisKA"/>
    <property type="match status" value="1"/>
</dbReference>
<evidence type="ECO:0000313" key="14">
    <source>
        <dbReference type="Proteomes" id="UP000218890"/>
    </source>
</evidence>
<dbReference type="Proteomes" id="UP000218890">
    <property type="component" value="Chromosome"/>
</dbReference>
<keyword evidence="5" id="KW-0597">Phosphoprotein</keyword>
<accession>A0A0X8X7H7</accession>
<dbReference type="PANTHER" id="PTHR44936">
    <property type="entry name" value="SENSOR PROTEIN CREC"/>
    <property type="match status" value="1"/>
</dbReference>
<dbReference type="SMART" id="SM00387">
    <property type="entry name" value="HATPase_c"/>
    <property type="match status" value="1"/>
</dbReference>
<dbReference type="GO" id="GO:0005886">
    <property type="term" value="C:plasma membrane"/>
    <property type="evidence" value="ECO:0007669"/>
    <property type="project" value="UniProtKB-SubCell"/>
</dbReference>
<feature type="domain" description="HAMP" evidence="12">
    <location>
        <begin position="217"/>
        <end position="269"/>
    </location>
</feature>
<dbReference type="Gene3D" id="1.10.287.130">
    <property type="match status" value="1"/>
</dbReference>
<dbReference type="PRINTS" id="PR00344">
    <property type="entry name" value="BCTRLSENSOR"/>
</dbReference>
<evidence type="ECO:0000256" key="5">
    <source>
        <dbReference type="ARBA" id="ARBA00022553"/>
    </source>
</evidence>
<dbReference type="InterPro" id="IPR003661">
    <property type="entry name" value="HisK_dim/P_dom"/>
</dbReference>
<dbReference type="SUPFAM" id="SSF55874">
    <property type="entry name" value="ATPase domain of HSP90 chaperone/DNA topoisomerase II/histidine kinase"/>
    <property type="match status" value="1"/>
</dbReference>
<comment type="catalytic activity">
    <reaction evidence="1">
        <text>ATP + protein L-histidine = ADP + protein N-phospho-L-histidine.</text>
        <dbReference type="EC" id="2.7.13.3"/>
    </reaction>
</comment>
<dbReference type="GO" id="GO:0005524">
    <property type="term" value="F:ATP binding"/>
    <property type="evidence" value="ECO:0007669"/>
    <property type="project" value="UniProtKB-KW"/>
</dbReference>
<dbReference type="EMBL" id="AP017372">
    <property type="protein sequence ID" value="BAU56403.1"/>
    <property type="molecule type" value="Genomic_DNA"/>
</dbReference>
<protein>
    <recommendedName>
        <fullName evidence="3">histidine kinase</fullName>
        <ecNumber evidence="3">2.7.13.3</ecNumber>
    </recommendedName>
</protein>
<keyword evidence="8" id="KW-0418">Kinase</keyword>
<keyword evidence="6" id="KW-0808">Transferase</keyword>
<reference evidence="13" key="1">
    <citation type="submission" date="2016-02" db="EMBL/GenBank/DDBJ databases">
        <title>Halorhodospira halochloris DSM-1059 complete genome, version 2.</title>
        <authorList>
            <person name="Tsukatani Y."/>
        </authorList>
    </citation>
    <scope>NUCLEOTIDE SEQUENCE</scope>
    <source>
        <strain evidence="13">DSM 1059</strain>
    </source>
</reference>
<feature type="transmembrane region" description="Helical" evidence="10">
    <location>
        <begin position="196"/>
        <end position="215"/>
    </location>
</feature>
<evidence type="ECO:0000256" key="4">
    <source>
        <dbReference type="ARBA" id="ARBA00022475"/>
    </source>
</evidence>
<feature type="transmembrane region" description="Helical" evidence="10">
    <location>
        <begin position="27"/>
        <end position="51"/>
    </location>
</feature>
<dbReference type="InterPro" id="IPR050980">
    <property type="entry name" value="2C_sensor_his_kinase"/>
</dbReference>
<keyword evidence="4" id="KW-1003">Cell membrane</keyword>
<dbReference type="CDD" id="cd00082">
    <property type="entry name" value="HisKA"/>
    <property type="match status" value="1"/>
</dbReference>
<dbReference type="InterPro" id="IPR036890">
    <property type="entry name" value="HATPase_C_sf"/>
</dbReference>
<dbReference type="InterPro" id="IPR003594">
    <property type="entry name" value="HATPase_dom"/>
</dbReference>
<proteinExistence type="predicted"/>
<evidence type="ECO:0000259" key="12">
    <source>
        <dbReference type="PROSITE" id="PS50885"/>
    </source>
</evidence>
<dbReference type="FunFam" id="3.30.565.10:FF:000006">
    <property type="entry name" value="Sensor histidine kinase WalK"/>
    <property type="match status" value="1"/>
</dbReference>
<keyword evidence="10" id="KW-0472">Membrane</keyword>
<dbReference type="SUPFAM" id="SSF47384">
    <property type="entry name" value="Homodimeric domain of signal transducing histidine kinase"/>
    <property type="match status" value="1"/>
</dbReference>
<keyword evidence="7" id="KW-0547">Nucleotide-binding</keyword>
<evidence type="ECO:0000256" key="3">
    <source>
        <dbReference type="ARBA" id="ARBA00012438"/>
    </source>
</evidence>
<evidence type="ECO:0000256" key="7">
    <source>
        <dbReference type="ARBA" id="ARBA00022741"/>
    </source>
</evidence>
<evidence type="ECO:0000256" key="6">
    <source>
        <dbReference type="ARBA" id="ARBA00022679"/>
    </source>
</evidence>
<keyword evidence="10" id="KW-0812">Transmembrane</keyword>
<sequence>MNRAAPQFGIRDAKDSLSRLFGRPKSLLRLVLIGFALVSAPLILALGVAAWSVDRIADEGQVAVYEAIGVTQESARMARLATDMERAARQYLIFDDPTSLQDYRSWRRELAAAGGLPGSIGPAEADWIHRGVRIVEATLLATLLLKEQPEIDAHHNIHQLIMALHRSVGAVSSAGYERIDHEVEQMADFSAQAREVLIWHLLAAIPVTVIFSIYFSRRIHRPIYALGDSIRRLGASRFDEPVAVSGPRDLENLGSELDWLRRHLSDLQTQRQRFLRHISHELKTPLAAILEGTELLRDAQIAGNPGQSREIADIVRENGHELRRQIDNLLRFTRHGESASPEEEVKVIDIADLIREVADRHLLSAQRRSIEIDLDLEEQSLEADKRQLATVVDNLLANALRFSPDEGRISVTLKEKNDLIELCVSDQGEGITQQERQTIFEPFRQGETTGKGSVKGSGLGLSLVRECVTELGGQVSAQTAPEGGALLQVVLPKRELKHR</sequence>
<evidence type="ECO:0000313" key="13">
    <source>
        <dbReference type="EMBL" id="BAU56403.1"/>
    </source>
</evidence>
<dbReference type="Gene3D" id="3.30.565.10">
    <property type="entry name" value="Histidine kinase-like ATPase, C-terminal domain"/>
    <property type="match status" value="1"/>
</dbReference>
<organism evidence="13 14">
    <name type="scientific">Halorhodospira halochloris</name>
    <name type="common">Ectothiorhodospira halochloris</name>
    <dbReference type="NCBI Taxonomy" id="1052"/>
    <lineage>
        <taxon>Bacteria</taxon>
        <taxon>Pseudomonadati</taxon>
        <taxon>Pseudomonadota</taxon>
        <taxon>Gammaproteobacteria</taxon>
        <taxon>Chromatiales</taxon>
        <taxon>Ectothiorhodospiraceae</taxon>
        <taxon>Halorhodospira</taxon>
    </lineage>
</organism>
<dbReference type="AlphaFoldDB" id="A0A0X8X7H7"/>
<keyword evidence="10" id="KW-1133">Transmembrane helix</keyword>
<keyword evidence="9" id="KW-0067">ATP-binding</keyword>
<evidence type="ECO:0000256" key="10">
    <source>
        <dbReference type="SAM" id="Phobius"/>
    </source>
</evidence>
<dbReference type="InterPro" id="IPR005467">
    <property type="entry name" value="His_kinase_dom"/>
</dbReference>
<evidence type="ECO:0000256" key="8">
    <source>
        <dbReference type="ARBA" id="ARBA00022777"/>
    </source>
</evidence>
<dbReference type="InterPro" id="IPR003660">
    <property type="entry name" value="HAMP_dom"/>
</dbReference>
<dbReference type="InterPro" id="IPR004358">
    <property type="entry name" value="Sig_transdc_His_kin-like_C"/>
</dbReference>
<dbReference type="PANTHER" id="PTHR44936:SF10">
    <property type="entry name" value="SENSOR PROTEIN RSTB"/>
    <property type="match status" value="1"/>
</dbReference>
<evidence type="ECO:0000256" key="2">
    <source>
        <dbReference type="ARBA" id="ARBA00004651"/>
    </source>
</evidence>
<dbReference type="PROSITE" id="PS50885">
    <property type="entry name" value="HAMP"/>
    <property type="match status" value="1"/>
</dbReference>
<dbReference type="SMART" id="SM00388">
    <property type="entry name" value="HisKA"/>
    <property type="match status" value="1"/>
</dbReference>
<dbReference type="CDD" id="cd00075">
    <property type="entry name" value="HATPase"/>
    <property type="match status" value="1"/>
</dbReference>
<name>A0A0X8X7H7_HALHR</name>
<evidence type="ECO:0000256" key="9">
    <source>
        <dbReference type="ARBA" id="ARBA00022840"/>
    </source>
</evidence>
<dbReference type="RefSeq" id="WP_162549539.1">
    <property type="nucleotide sequence ID" value="NZ_AP017372.2"/>
</dbReference>
<dbReference type="InterPro" id="IPR036097">
    <property type="entry name" value="HisK_dim/P_sf"/>
</dbReference>
<dbReference type="Gene3D" id="6.10.340.10">
    <property type="match status" value="1"/>
</dbReference>
<evidence type="ECO:0000256" key="1">
    <source>
        <dbReference type="ARBA" id="ARBA00000085"/>
    </source>
</evidence>
<comment type="subcellular location">
    <subcellularLocation>
        <location evidence="2">Cell membrane</location>
        <topology evidence="2">Multi-pass membrane protein</topology>
    </subcellularLocation>
</comment>
<feature type="domain" description="Histidine kinase" evidence="11">
    <location>
        <begin position="277"/>
        <end position="495"/>
    </location>
</feature>
<dbReference type="Pfam" id="PF02518">
    <property type="entry name" value="HATPase_c"/>
    <property type="match status" value="1"/>
</dbReference>
<gene>
    <name evidence="13" type="ORF">HH1059_23340</name>
</gene>
<dbReference type="GO" id="GO:0000155">
    <property type="term" value="F:phosphorelay sensor kinase activity"/>
    <property type="evidence" value="ECO:0007669"/>
    <property type="project" value="InterPro"/>
</dbReference>
<dbReference type="PROSITE" id="PS50109">
    <property type="entry name" value="HIS_KIN"/>
    <property type="match status" value="1"/>
</dbReference>
<dbReference type="KEGG" id="hhk:HH1059_23340"/>
<keyword evidence="14" id="KW-1185">Reference proteome</keyword>
<evidence type="ECO:0000259" key="11">
    <source>
        <dbReference type="PROSITE" id="PS50109"/>
    </source>
</evidence>
<dbReference type="EC" id="2.7.13.3" evidence="3"/>